<evidence type="ECO:0000256" key="7">
    <source>
        <dbReference type="ARBA" id="ARBA00023265"/>
    </source>
</evidence>
<feature type="transmembrane region" description="Helical" evidence="10">
    <location>
        <begin position="286"/>
        <end position="310"/>
    </location>
</feature>
<keyword evidence="5 8" id="KW-1133">Transmembrane helix</keyword>
<dbReference type="GO" id="GO:0016020">
    <property type="term" value="C:membrane"/>
    <property type="evidence" value="ECO:0007669"/>
    <property type="project" value="UniProtKB-SubCell"/>
</dbReference>
<dbReference type="KEGG" id="smo:SELMODRAFT_406192"/>
<feature type="transmembrane region" description="Helical" evidence="10">
    <location>
        <begin position="103"/>
        <end position="123"/>
    </location>
</feature>
<comment type="similarity">
    <text evidence="2 8">Belongs to the MLO family.</text>
</comment>
<feature type="region of interest" description="Disordered" evidence="9">
    <location>
        <begin position="378"/>
        <end position="430"/>
    </location>
</feature>
<evidence type="ECO:0000256" key="1">
    <source>
        <dbReference type="ARBA" id="ARBA00004141"/>
    </source>
</evidence>
<comment type="function">
    <text evidence="8">May be involved in modulation of pathogen defense and leaf cell death.</text>
</comment>
<feature type="transmembrane region" description="Helical" evidence="10">
    <location>
        <begin position="20"/>
        <end position="37"/>
    </location>
</feature>
<proteinExistence type="inferred from homology"/>
<dbReference type="EMBL" id="GL377570">
    <property type="protein sequence ID" value="EFJ33573.1"/>
    <property type="molecule type" value="Genomic_DNA"/>
</dbReference>
<feature type="compositionally biased region" description="Basic and acidic residues" evidence="9">
    <location>
        <begin position="401"/>
        <end position="419"/>
    </location>
</feature>
<dbReference type="Pfam" id="PF03094">
    <property type="entry name" value="Mlo"/>
    <property type="match status" value="3"/>
</dbReference>
<comment type="domain">
    <text evidence="8">The C-terminus contains a calmodulin-binding domain, which binds calmodulin in a calcium-dependent fashion.</text>
</comment>
<evidence type="ECO:0000256" key="5">
    <source>
        <dbReference type="ARBA" id="ARBA00022989"/>
    </source>
</evidence>
<dbReference type="eggNOG" id="KOG0017">
    <property type="taxonomic scope" value="Eukaryota"/>
</dbReference>
<dbReference type="InterPro" id="IPR004326">
    <property type="entry name" value="Mlo"/>
</dbReference>
<dbReference type="STRING" id="88036.D8R1K4"/>
<evidence type="ECO:0000256" key="9">
    <source>
        <dbReference type="SAM" id="MobiDB-lite"/>
    </source>
</evidence>
<evidence type="ECO:0000313" key="12">
    <source>
        <dbReference type="Proteomes" id="UP000001514"/>
    </source>
</evidence>
<reference evidence="11 12" key="1">
    <citation type="journal article" date="2011" name="Science">
        <title>The Selaginella genome identifies genetic changes associated with the evolution of vascular plants.</title>
        <authorList>
            <person name="Banks J.A."/>
            <person name="Nishiyama T."/>
            <person name="Hasebe M."/>
            <person name="Bowman J.L."/>
            <person name="Gribskov M."/>
            <person name="dePamphilis C."/>
            <person name="Albert V.A."/>
            <person name="Aono N."/>
            <person name="Aoyama T."/>
            <person name="Ambrose B.A."/>
            <person name="Ashton N.W."/>
            <person name="Axtell M.J."/>
            <person name="Barker E."/>
            <person name="Barker M.S."/>
            <person name="Bennetzen J.L."/>
            <person name="Bonawitz N.D."/>
            <person name="Chapple C."/>
            <person name="Cheng C."/>
            <person name="Correa L.G."/>
            <person name="Dacre M."/>
            <person name="DeBarry J."/>
            <person name="Dreyer I."/>
            <person name="Elias M."/>
            <person name="Engstrom E.M."/>
            <person name="Estelle M."/>
            <person name="Feng L."/>
            <person name="Finet C."/>
            <person name="Floyd S.K."/>
            <person name="Frommer W.B."/>
            <person name="Fujita T."/>
            <person name="Gramzow L."/>
            <person name="Gutensohn M."/>
            <person name="Harholt J."/>
            <person name="Hattori M."/>
            <person name="Heyl A."/>
            <person name="Hirai T."/>
            <person name="Hiwatashi Y."/>
            <person name="Ishikawa M."/>
            <person name="Iwata M."/>
            <person name="Karol K.G."/>
            <person name="Koehler B."/>
            <person name="Kolukisaoglu U."/>
            <person name="Kubo M."/>
            <person name="Kurata T."/>
            <person name="Lalonde S."/>
            <person name="Li K."/>
            <person name="Li Y."/>
            <person name="Litt A."/>
            <person name="Lyons E."/>
            <person name="Manning G."/>
            <person name="Maruyama T."/>
            <person name="Michael T.P."/>
            <person name="Mikami K."/>
            <person name="Miyazaki S."/>
            <person name="Morinaga S."/>
            <person name="Murata T."/>
            <person name="Mueller-Roeber B."/>
            <person name="Nelson D.R."/>
            <person name="Obara M."/>
            <person name="Oguri Y."/>
            <person name="Olmstead R.G."/>
            <person name="Onodera N."/>
            <person name="Petersen B.L."/>
            <person name="Pils B."/>
            <person name="Prigge M."/>
            <person name="Rensing S.A."/>
            <person name="Riano-Pachon D.M."/>
            <person name="Roberts A.W."/>
            <person name="Sato Y."/>
            <person name="Scheller H.V."/>
            <person name="Schulz B."/>
            <person name="Schulz C."/>
            <person name="Shakirov E.V."/>
            <person name="Shibagaki N."/>
            <person name="Shinohara N."/>
            <person name="Shippen D.E."/>
            <person name="Soerensen I."/>
            <person name="Sotooka R."/>
            <person name="Sugimoto N."/>
            <person name="Sugita M."/>
            <person name="Sumikawa N."/>
            <person name="Tanurdzic M."/>
            <person name="Theissen G."/>
            <person name="Ulvskov P."/>
            <person name="Wakazuki S."/>
            <person name="Weng J.K."/>
            <person name="Willats W.W."/>
            <person name="Wipf D."/>
            <person name="Wolf P.G."/>
            <person name="Yang L."/>
            <person name="Zimmer A.D."/>
            <person name="Zhu Q."/>
            <person name="Mitros T."/>
            <person name="Hellsten U."/>
            <person name="Loque D."/>
            <person name="Otillar R."/>
            <person name="Salamov A."/>
            <person name="Schmutz J."/>
            <person name="Shapiro H."/>
            <person name="Lindquist E."/>
            <person name="Lucas S."/>
            <person name="Rokhsar D."/>
            <person name="Grigoriev I.V."/>
        </authorList>
    </citation>
    <scope>NUCLEOTIDE SEQUENCE [LARGE SCALE GENOMIC DNA]</scope>
</reference>
<evidence type="ECO:0000313" key="11">
    <source>
        <dbReference type="EMBL" id="EFJ33573.1"/>
    </source>
</evidence>
<name>D8R1K4_SELML</name>
<feature type="transmembrane region" description="Helical" evidence="10">
    <location>
        <begin position="322"/>
        <end position="341"/>
    </location>
</feature>
<gene>
    <name evidence="8" type="primary">MLO</name>
    <name evidence="11" type="ORF">SELMODRAFT_406192</name>
</gene>
<comment type="subcellular location">
    <subcellularLocation>
        <location evidence="1 8">Membrane</location>
        <topology evidence="1 8">Multi-pass membrane protein</topology>
    </subcellularLocation>
</comment>
<dbReference type="Proteomes" id="UP000001514">
    <property type="component" value="Unassembled WGS sequence"/>
</dbReference>
<dbReference type="PANTHER" id="PTHR31942">
    <property type="entry name" value="MLO-LIKE PROTEIN 1"/>
    <property type="match status" value="1"/>
</dbReference>
<evidence type="ECO:0000256" key="6">
    <source>
        <dbReference type="ARBA" id="ARBA00023136"/>
    </source>
</evidence>
<keyword evidence="8" id="KW-0112">Calmodulin-binding</keyword>
<dbReference type="AlphaFoldDB" id="D8R1K4"/>
<accession>D8R1K4</accession>
<keyword evidence="7 8" id="KW-0568">Pathogenesis-related protein</keyword>
<dbReference type="InParanoid" id="D8R1K4"/>
<dbReference type="HOGENOM" id="CLU_024720_3_0_1"/>
<evidence type="ECO:0000256" key="4">
    <source>
        <dbReference type="ARBA" id="ARBA00022821"/>
    </source>
</evidence>
<keyword evidence="4 8" id="KW-0611">Plant defense</keyword>
<dbReference type="OMA" id="HAIEQIH"/>
<evidence type="ECO:0000256" key="8">
    <source>
        <dbReference type="RuleBase" id="RU280816"/>
    </source>
</evidence>
<dbReference type="GO" id="GO:0005516">
    <property type="term" value="F:calmodulin binding"/>
    <property type="evidence" value="ECO:0007669"/>
    <property type="project" value="UniProtKB-KW"/>
</dbReference>
<keyword evidence="12" id="KW-1185">Reference proteome</keyword>
<sequence length="430" mass="48312">MAGEESHSSLQGGSLEITPTWAFALVCGAFILVSLLLERAIHYTGKPSIAKICVPRSYINHFLPCKINATAVQLLGGGNTVSECFQKGKIPFISAESIHELHIFIFVLAIGHVAYSCFTLLLARLQVHAWNAWEKRAQALVCVDPPGVASNSGLKRQNTFLRKHTSSIWNTSSTLSWISCFFGQFGSGVTFTEYNTLRQGFIQNHRLANTFDFHKYVLRVLEDDFKKSWIKVEFSRIILQLLLVVGAKLKHVILTLAVEIAEEQSGVRCVVVNLRNNLFWFKKPQIMLYLLHFILFQNAFELAFFVWVWTSFGFGSCFRNKLSFVVARLVIGFLMLGLSSYRTLPLYALVTQMGDDFKFGEQIQSALTNLRAKVRATKKKGGGQSDASSNGHQHSPNSNNHQERSSNGHDQSSHQERSLQDSPNEIVHEP</sequence>
<keyword evidence="3 8" id="KW-0812">Transmembrane</keyword>
<protein>
    <recommendedName>
        <fullName evidence="8">MLO-like protein</fullName>
    </recommendedName>
</protein>
<organism evidence="12">
    <name type="scientific">Selaginella moellendorffii</name>
    <name type="common">Spikemoss</name>
    <dbReference type="NCBI Taxonomy" id="88036"/>
    <lineage>
        <taxon>Eukaryota</taxon>
        <taxon>Viridiplantae</taxon>
        <taxon>Streptophyta</taxon>
        <taxon>Embryophyta</taxon>
        <taxon>Tracheophyta</taxon>
        <taxon>Lycopodiopsida</taxon>
        <taxon>Selaginellales</taxon>
        <taxon>Selaginellaceae</taxon>
        <taxon>Selaginella</taxon>
    </lineage>
</organism>
<evidence type="ECO:0000256" key="3">
    <source>
        <dbReference type="ARBA" id="ARBA00022692"/>
    </source>
</evidence>
<evidence type="ECO:0000256" key="10">
    <source>
        <dbReference type="SAM" id="Phobius"/>
    </source>
</evidence>
<evidence type="ECO:0000256" key="2">
    <source>
        <dbReference type="ARBA" id="ARBA00006574"/>
    </source>
</evidence>
<dbReference type="Gramene" id="EFJ33573">
    <property type="protein sequence ID" value="EFJ33573"/>
    <property type="gene ID" value="SELMODRAFT_406192"/>
</dbReference>
<keyword evidence="6 8" id="KW-0472">Membrane</keyword>
<feature type="compositionally biased region" description="Polar residues" evidence="9">
    <location>
        <begin position="385"/>
        <end position="400"/>
    </location>
</feature>
<dbReference type="GO" id="GO:0006952">
    <property type="term" value="P:defense response"/>
    <property type="evidence" value="ECO:0007669"/>
    <property type="project" value="UniProtKB-KW"/>
</dbReference>
<dbReference type="PANTHER" id="PTHR31942:SF52">
    <property type="entry name" value="MLO-LIKE PROTEIN 1"/>
    <property type="match status" value="1"/>
</dbReference>